<dbReference type="InterPro" id="IPR045883">
    <property type="entry name" value="At4g13530-like"/>
</dbReference>
<sequence length="285" mass="32141">MDLNLDEWDFLSDDGFHDDGQNQNKFFLGKHYSDSISVFDADYFVCPSPRSLKSIEPPRNSRQPNHLVPVPIPIRLEPRPPNDEIAKEIITNNPSELPSASIQKNGGSNIGGVEADQDSVSQVFFRMKENEFVDMKMDSPKSGSRGMLPPIDTTMKFDDQGDAMEIMISPRRKIEKETVTHKEDEDCTWEYNKDGFNLWKWSSTGIGAICSFGVAAATVCILFFGSQQRNKLHHNHKIRFQIYADDQRIKQVMQQANKMNEAISAAAGVPLSRAHITYGGYHDGL</sequence>
<evidence type="ECO:0000313" key="5">
    <source>
        <dbReference type="Proteomes" id="UP001293593"/>
    </source>
</evidence>
<evidence type="ECO:0000256" key="2">
    <source>
        <dbReference type="SAM" id="Phobius"/>
    </source>
</evidence>
<gene>
    <name evidence="4" type="ORF">QN277_013538</name>
</gene>
<dbReference type="PANTHER" id="PTHR33646:SF2">
    <property type="entry name" value="F20H23.8 PROTEIN"/>
    <property type="match status" value="1"/>
</dbReference>
<evidence type="ECO:0000259" key="3">
    <source>
        <dbReference type="Pfam" id="PF20705"/>
    </source>
</evidence>
<feature type="region of interest" description="Disordered" evidence="1">
    <location>
        <begin position="92"/>
        <end position="114"/>
    </location>
</feature>
<feature type="transmembrane region" description="Helical" evidence="2">
    <location>
        <begin position="201"/>
        <end position="224"/>
    </location>
</feature>
<reference evidence="4" key="1">
    <citation type="submission" date="2023-10" db="EMBL/GenBank/DDBJ databases">
        <title>Chromosome-level genome of the transformable northern wattle, Acacia crassicarpa.</title>
        <authorList>
            <person name="Massaro I."/>
            <person name="Sinha N.R."/>
            <person name="Poethig S."/>
            <person name="Leichty A.R."/>
        </authorList>
    </citation>
    <scope>NUCLEOTIDE SEQUENCE</scope>
    <source>
        <strain evidence="4">Acra3RX</strain>
        <tissue evidence="4">Leaf</tissue>
    </source>
</reference>
<feature type="region of interest" description="Disordered" evidence="1">
    <location>
        <begin position="54"/>
        <end position="79"/>
    </location>
</feature>
<accession>A0AAE1TES7</accession>
<organism evidence="4 5">
    <name type="scientific">Acacia crassicarpa</name>
    <name type="common">northern wattle</name>
    <dbReference type="NCBI Taxonomy" id="499986"/>
    <lineage>
        <taxon>Eukaryota</taxon>
        <taxon>Viridiplantae</taxon>
        <taxon>Streptophyta</taxon>
        <taxon>Embryophyta</taxon>
        <taxon>Tracheophyta</taxon>
        <taxon>Spermatophyta</taxon>
        <taxon>Magnoliopsida</taxon>
        <taxon>eudicotyledons</taxon>
        <taxon>Gunneridae</taxon>
        <taxon>Pentapetalae</taxon>
        <taxon>rosids</taxon>
        <taxon>fabids</taxon>
        <taxon>Fabales</taxon>
        <taxon>Fabaceae</taxon>
        <taxon>Caesalpinioideae</taxon>
        <taxon>mimosoid clade</taxon>
        <taxon>Acacieae</taxon>
        <taxon>Acacia</taxon>
    </lineage>
</organism>
<dbReference type="InterPro" id="IPR049224">
    <property type="entry name" value="DUF6821"/>
</dbReference>
<keyword evidence="2" id="KW-1133">Transmembrane helix</keyword>
<name>A0AAE1TES7_9FABA</name>
<evidence type="ECO:0000313" key="4">
    <source>
        <dbReference type="EMBL" id="KAK4282126.1"/>
    </source>
</evidence>
<evidence type="ECO:0000256" key="1">
    <source>
        <dbReference type="SAM" id="MobiDB-lite"/>
    </source>
</evidence>
<comment type="caution">
    <text evidence="4">The sequence shown here is derived from an EMBL/GenBank/DDBJ whole genome shotgun (WGS) entry which is preliminary data.</text>
</comment>
<protein>
    <recommendedName>
        <fullName evidence="3">DUF6821 domain-containing protein</fullName>
    </recommendedName>
</protein>
<dbReference type="AlphaFoldDB" id="A0AAE1TES7"/>
<keyword evidence="5" id="KW-1185">Reference proteome</keyword>
<keyword evidence="2" id="KW-0812">Transmembrane</keyword>
<dbReference type="EMBL" id="JAWXYG010000002">
    <property type="protein sequence ID" value="KAK4282126.1"/>
    <property type="molecule type" value="Genomic_DNA"/>
</dbReference>
<feature type="compositionally biased region" description="Polar residues" evidence="1">
    <location>
        <begin position="92"/>
        <end position="107"/>
    </location>
</feature>
<feature type="domain" description="DUF6821" evidence="3">
    <location>
        <begin position="116"/>
        <end position="285"/>
    </location>
</feature>
<dbReference type="Pfam" id="PF20705">
    <property type="entry name" value="DUF6821"/>
    <property type="match status" value="1"/>
</dbReference>
<keyword evidence="2" id="KW-0472">Membrane</keyword>
<feature type="region of interest" description="Disordered" evidence="1">
    <location>
        <begin position="136"/>
        <end position="156"/>
    </location>
</feature>
<proteinExistence type="predicted"/>
<dbReference type="Proteomes" id="UP001293593">
    <property type="component" value="Unassembled WGS sequence"/>
</dbReference>
<dbReference type="PANTHER" id="PTHR33646">
    <property type="entry name" value="GB|AAF00631.1"/>
    <property type="match status" value="1"/>
</dbReference>